<evidence type="ECO:0000313" key="2">
    <source>
        <dbReference type="Proteomes" id="UP001499951"/>
    </source>
</evidence>
<accession>A0ABN1E9G6</accession>
<sequence length="123" mass="14276">MAALHRLPEPTSCVLWREPERLRDLRMETVTVFEEDEHFRRALLKCPECGQLYFYEMHEEVDFENGQDPVTRLYTPVPTGEHAAALSLAASPSLQRVRPILRDVWPADQKTSTIAWWRVQAGN</sequence>
<keyword evidence="2" id="KW-1185">Reference proteome</keyword>
<evidence type="ECO:0000313" key="1">
    <source>
        <dbReference type="EMBL" id="GAA0560913.1"/>
    </source>
</evidence>
<protein>
    <recommendedName>
        <fullName evidence="3">CpXC domain-containing protein</fullName>
    </recommendedName>
</protein>
<organism evidence="1 2">
    <name type="scientific">Rhizomicrobium electricum</name>
    <dbReference type="NCBI Taxonomy" id="480070"/>
    <lineage>
        <taxon>Bacteria</taxon>
        <taxon>Pseudomonadati</taxon>
        <taxon>Pseudomonadota</taxon>
        <taxon>Alphaproteobacteria</taxon>
        <taxon>Micropepsales</taxon>
        <taxon>Micropepsaceae</taxon>
        <taxon>Rhizomicrobium</taxon>
    </lineage>
</organism>
<proteinExistence type="predicted"/>
<gene>
    <name evidence="1" type="ORF">GCM10008942_06670</name>
</gene>
<reference evidence="1 2" key="1">
    <citation type="journal article" date="2019" name="Int. J. Syst. Evol. Microbiol.">
        <title>The Global Catalogue of Microorganisms (GCM) 10K type strain sequencing project: providing services to taxonomists for standard genome sequencing and annotation.</title>
        <authorList>
            <consortium name="The Broad Institute Genomics Platform"/>
            <consortium name="The Broad Institute Genome Sequencing Center for Infectious Disease"/>
            <person name="Wu L."/>
            <person name="Ma J."/>
        </authorList>
    </citation>
    <scope>NUCLEOTIDE SEQUENCE [LARGE SCALE GENOMIC DNA]</scope>
    <source>
        <strain evidence="1 2">JCM 15089</strain>
    </source>
</reference>
<name>A0ABN1E9G6_9PROT</name>
<evidence type="ECO:0008006" key="3">
    <source>
        <dbReference type="Google" id="ProtNLM"/>
    </source>
</evidence>
<dbReference type="Proteomes" id="UP001499951">
    <property type="component" value="Unassembled WGS sequence"/>
</dbReference>
<dbReference type="EMBL" id="BAAADD010000002">
    <property type="protein sequence ID" value="GAA0560913.1"/>
    <property type="molecule type" value="Genomic_DNA"/>
</dbReference>
<dbReference type="RefSeq" id="WP_166931951.1">
    <property type="nucleotide sequence ID" value="NZ_BAAADD010000002.1"/>
</dbReference>
<comment type="caution">
    <text evidence="1">The sequence shown here is derived from an EMBL/GenBank/DDBJ whole genome shotgun (WGS) entry which is preliminary data.</text>
</comment>